<reference evidence="1" key="2">
    <citation type="submission" date="2022-08" db="UniProtKB">
        <authorList>
            <consortium name="EnsemblMetazoa"/>
        </authorList>
    </citation>
    <scope>IDENTIFICATION</scope>
    <source>
        <strain evidence="1">STECLA/ALBI9_A</strain>
    </source>
</reference>
<proteinExistence type="predicted"/>
<keyword evidence="2" id="KW-1185">Reference proteome</keyword>
<dbReference type="VEuPathDB" id="VectorBase:AALB016088"/>
<dbReference type="Pfam" id="PF16064">
    <property type="entry name" value="DUF4806"/>
    <property type="match status" value="1"/>
</dbReference>
<organism evidence="1 2">
    <name type="scientific">Anopheles albimanus</name>
    <name type="common">New world malaria mosquito</name>
    <dbReference type="NCBI Taxonomy" id="7167"/>
    <lineage>
        <taxon>Eukaryota</taxon>
        <taxon>Metazoa</taxon>
        <taxon>Ecdysozoa</taxon>
        <taxon>Arthropoda</taxon>
        <taxon>Hexapoda</taxon>
        <taxon>Insecta</taxon>
        <taxon>Pterygota</taxon>
        <taxon>Neoptera</taxon>
        <taxon>Endopterygota</taxon>
        <taxon>Diptera</taxon>
        <taxon>Nematocera</taxon>
        <taxon>Culicoidea</taxon>
        <taxon>Culicidae</taxon>
        <taxon>Anophelinae</taxon>
        <taxon>Anopheles</taxon>
    </lineage>
</organism>
<accession>A0A3F2YQ54</accession>
<dbReference type="AlphaFoldDB" id="A0A3F2YQ54"/>
<reference evidence="1 2" key="1">
    <citation type="journal article" date="2017" name="G3 (Bethesda)">
        <title>The Physical Genome Mapping of Anopheles albimanus Corrected Scaffold Misassemblies and Identified Interarm Rearrangements in Genus Anopheles.</title>
        <authorList>
            <person name="Artemov G.N."/>
            <person name="Peery A.N."/>
            <person name="Jiang X."/>
            <person name="Tu Z."/>
            <person name="Stegniy V.N."/>
            <person name="Sharakhova M.V."/>
            <person name="Sharakhov I.V."/>
        </authorList>
    </citation>
    <scope>NUCLEOTIDE SEQUENCE [LARGE SCALE GENOMIC DNA]</scope>
    <source>
        <strain evidence="1 2">ALBI9_A</strain>
    </source>
</reference>
<dbReference type="InterPro" id="IPR032071">
    <property type="entry name" value="DUF4806"/>
</dbReference>
<name>A0A3F2YQ54_ANOAL</name>
<sequence>MTLCIRCNKLTIDLEVANKTISILNEAYDELNKKYVALLEMTKQCNRKKESIDTIETVQEELSQTDPPQCTLMPVDSLEDLKRLEASASSEEFVRIVRSDFAKKHEHLPRGYGDSLSYQVIDQFFTRPFLTMCSWTGSMKHGPGEESRHSKIPMVSFNNTIQLFYHIVNDVDPSYTLEKTENFFKKCCRHAIQRLKQKRMRKSVAKPRGRKNTNNHVIQCQQQGRALPINPIQQPCEVSPNDAPLQQSEIDQNNLIALPQIESAAENNMIHISFSVLP</sequence>
<dbReference type="EnsemblMetazoa" id="AALB016088-RA">
    <property type="protein sequence ID" value="AALB016088-PA"/>
    <property type="gene ID" value="AALB016088"/>
</dbReference>
<protein>
    <submittedName>
        <fullName evidence="1">DUF4806 domain-containing protein</fullName>
    </submittedName>
</protein>
<dbReference type="Proteomes" id="UP000069272">
    <property type="component" value="Chromosome 2L"/>
</dbReference>
<evidence type="ECO:0000313" key="2">
    <source>
        <dbReference type="Proteomes" id="UP000069272"/>
    </source>
</evidence>
<evidence type="ECO:0000313" key="1">
    <source>
        <dbReference type="EnsemblMetazoa" id="AALB016088-PA"/>
    </source>
</evidence>
<dbReference type="VEuPathDB" id="VectorBase:AALB20_031732"/>